<evidence type="ECO:0000313" key="2">
    <source>
        <dbReference type="Proteomes" id="UP000634672"/>
    </source>
</evidence>
<evidence type="ECO:0000313" key="1">
    <source>
        <dbReference type="EMBL" id="MBC5712406.1"/>
    </source>
</evidence>
<dbReference type="GO" id="GO:0016853">
    <property type="term" value="F:isomerase activity"/>
    <property type="evidence" value="ECO:0007669"/>
    <property type="project" value="UniProtKB-KW"/>
</dbReference>
<sequence>MEDNIKLFGNAADQLEVVNEAIYAILKGGQSYKIGTRQLTRADLALLYDMQMKLQSLVAGNQESPLFGDTVVAVFEGR</sequence>
<comment type="caution">
    <text evidence="1">The sequence shown here is derived from an EMBL/GenBank/DDBJ whole genome shotgun (WGS) entry which is preliminary data.</text>
</comment>
<protein>
    <submittedName>
        <fullName evidence="1">Peptidylprolyl isomerase</fullName>
    </submittedName>
</protein>
<accession>A0ABR7HGT8</accession>
<reference evidence="1 2" key="1">
    <citation type="submission" date="2020-08" db="EMBL/GenBank/DDBJ databases">
        <title>Genome public.</title>
        <authorList>
            <person name="Liu C."/>
            <person name="Sun Q."/>
        </authorList>
    </citation>
    <scope>NUCLEOTIDE SEQUENCE [LARGE SCALE GENOMIC DNA]</scope>
    <source>
        <strain evidence="1 2">NSJ-66</strain>
    </source>
</reference>
<organism evidence="1 2">
    <name type="scientific">Hungatella hominis</name>
    <dbReference type="NCBI Taxonomy" id="2763050"/>
    <lineage>
        <taxon>Bacteria</taxon>
        <taxon>Bacillati</taxon>
        <taxon>Bacillota</taxon>
        <taxon>Clostridia</taxon>
        <taxon>Lachnospirales</taxon>
        <taxon>Lachnospiraceae</taxon>
        <taxon>Hungatella</taxon>
    </lineage>
</organism>
<dbReference type="RefSeq" id="WP_187024824.1">
    <property type="nucleotide sequence ID" value="NZ_JACOPB010000034.1"/>
</dbReference>
<name>A0ABR7HGT8_9FIRM</name>
<dbReference type="Proteomes" id="UP000634672">
    <property type="component" value="Unassembled WGS sequence"/>
</dbReference>
<proteinExistence type="predicted"/>
<keyword evidence="1" id="KW-0413">Isomerase</keyword>
<gene>
    <name evidence="1" type="ORF">H8S75_31385</name>
</gene>
<keyword evidence="2" id="KW-1185">Reference proteome</keyword>
<dbReference type="EMBL" id="JACOPB010000034">
    <property type="protein sequence ID" value="MBC5712406.1"/>
    <property type="molecule type" value="Genomic_DNA"/>
</dbReference>